<dbReference type="SUPFAM" id="SSF63867">
    <property type="entry name" value="MoeA C-terminal domain-like"/>
    <property type="match status" value="1"/>
</dbReference>
<dbReference type="GO" id="GO:0046872">
    <property type="term" value="F:metal ion binding"/>
    <property type="evidence" value="ECO:0007669"/>
    <property type="project" value="UniProtKB-KW"/>
</dbReference>
<dbReference type="InterPro" id="IPR036688">
    <property type="entry name" value="MoeA_C_domain_IV_sf"/>
</dbReference>
<keyword evidence="7" id="KW-0460">Magnesium</keyword>
<dbReference type="PROSITE" id="PS01079">
    <property type="entry name" value="MOCF_BIOSYNTHESIS_2"/>
    <property type="match status" value="1"/>
</dbReference>
<keyword evidence="5 11" id="KW-0808">Transferase</keyword>
<dbReference type="SUPFAM" id="SSF53218">
    <property type="entry name" value="Molybdenum cofactor biosynthesis proteins"/>
    <property type="match status" value="1"/>
</dbReference>
<dbReference type="Pfam" id="PF00994">
    <property type="entry name" value="MoCF_biosynth"/>
    <property type="match status" value="1"/>
</dbReference>
<dbReference type="Gene3D" id="3.40.980.10">
    <property type="entry name" value="MoaB/Mog-like domain"/>
    <property type="match status" value="1"/>
</dbReference>
<reference evidence="11" key="1">
    <citation type="submission" date="2018-06" db="EMBL/GenBank/DDBJ databases">
        <authorList>
            <person name="Zhirakovskaya E."/>
        </authorList>
    </citation>
    <scope>NUCLEOTIDE SEQUENCE</scope>
</reference>
<evidence type="ECO:0000256" key="8">
    <source>
        <dbReference type="ARBA" id="ARBA00023150"/>
    </source>
</evidence>
<protein>
    <recommendedName>
        <fullName evidence="3">molybdopterin molybdotransferase</fullName>
        <ecNumber evidence="3">2.10.1.1</ecNumber>
    </recommendedName>
</protein>
<accession>A0A3B0S8R5</accession>
<dbReference type="SMART" id="SM00852">
    <property type="entry name" value="MoCF_biosynth"/>
    <property type="match status" value="1"/>
</dbReference>
<dbReference type="NCBIfam" id="NF045515">
    <property type="entry name" value="Glp_gephyrin"/>
    <property type="match status" value="1"/>
</dbReference>
<dbReference type="InterPro" id="IPR001453">
    <property type="entry name" value="MoaB/Mog_dom"/>
</dbReference>
<keyword evidence="4" id="KW-0500">Molybdenum</keyword>
<comment type="pathway">
    <text evidence="2">Cofactor biosynthesis; molybdopterin biosynthesis.</text>
</comment>
<dbReference type="InterPro" id="IPR008284">
    <property type="entry name" value="MoCF_biosynth_CS"/>
</dbReference>
<dbReference type="Pfam" id="PF03454">
    <property type="entry name" value="MoeA_C"/>
    <property type="match status" value="1"/>
</dbReference>
<dbReference type="Gene3D" id="2.170.190.11">
    <property type="entry name" value="Molybdopterin biosynthesis moea protein, domain 3"/>
    <property type="match status" value="1"/>
</dbReference>
<dbReference type="Gene3D" id="2.40.340.10">
    <property type="entry name" value="MoeA, C-terminal, domain IV"/>
    <property type="match status" value="1"/>
</dbReference>
<evidence type="ECO:0000256" key="7">
    <source>
        <dbReference type="ARBA" id="ARBA00022842"/>
    </source>
</evidence>
<dbReference type="InterPro" id="IPR036135">
    <property type="entry name" value="MoeA_linker/N_sf"/>
</dbReference>
<name>A0A3B0S8R5_9ZZZZ</name>
<evidence type="ECO:0000259" key="10">
    <source>
        <dbReference type="SMART" id="SM00852"/>
    </source>
</evidence>
<gene>
    <name evidence="11" type="ORF">MNBD_ALPHA08-2225</name>
</gene>
<dbReference type="Gene3D" id="3.90.105.10">
    <property type="entry name" value="Molybdopterin biosynthesis moea protein, domain 2"/>
    <property type="match status" value="1"/>
</dbReference>
<dbReference type="NCBIfam" id="TIGR00177">
    <property type="entry name" value="molyb_syn"/>
    <property type="match status" value="1"/>
</dbReference>
<evidence type="ECO:0000256" key="4">
    <source>
        <dbReference type="ARBA" id="ARBA00022505"/>
    </source>
</evidence>
<comment type="cofactor">
    <cofactor evidence="1">
        <name>Mg(2+)</name>
        <dbReference type="ChEBI" id="CHEBI:18420"/>
    </cofactor>
</comment>
<dbReference type="InterPro" id="IPR005110">
    <property type="entry name" value="MoeA_linker/N"/>
</dbReference>
<dbReference type="EMBL" id="UOEC01000103">
    <property type="protein sequence ID" value="VAV92703.1"/>
    <property type="molecule type" value="Genomic_DNA"/>
</dbReference>
<dbReference type="EC" id="2.10.1.1" evidence="3"/>
<dbReference type="UniPathway" id="UPA00344"/>
<evidence type="ECO:0000313" key="11">
    <source>
        <dbReference type="EMBL" id="VAV92703.1"/>
    </source>
</evidence>
<proteinExistence type="predicted"/>
<keyword evidence="6" id="KW-0479">Metal-binding</keyword>
<keyword evidence="8" id="KW-0501">Molybdenum cofactor biosynthesis</keyword>
<dbReference type="PANTHER" id="PTHR10192">
    <property type="entry name" value="MOLYBDOPTERIN BIOSYNTHESIS PROTEIN"/>
    <property type="match status" value="1"/>
</dbReference>
<evidence type="ECO:0000256" key="9">
    <source>
        <dbReference type="ARBA" id="ARBA00047317"/>
    </source>
</evidence>
<dbReference type="InterPro" id="IPR036425">
    <property type="entry name" value="MoaB/Mog-like_dom_sf"/>
</dbReference>
<dbReference type="Pfam" id="PF03453">
    <property type="entry name" value="MoeA_N"/>
    <property type="match status" value="1"/>
</dbReference>
<evidence type="ECO:0000256" key="6">
    <source>
        <dbReference type="ARBA" id="ARBA00022723"/>
    </source>
</evidence>
<evidence type="ECO:0000256" key="2">
    <source>
        <dbReference type="ARBA" id="ARBA00005046"/>
    </source>
</evidence>
<dbReference type="AlphaFoldDB" id="A0A3B0S8R5"/>
<feature type="domain" description="MoaB/Mog" evidence="10">
    <location>
        <begin position="200"/>
        <end position="338"/>
    </location>
</feature>
<evidence type="ECO:0000256" key="3">
    <source>
        <dbReference type="ARBA" id="ARBA00013269"/>
    </source>
</evidence>
<dbReference type="GO" id="GO:0061599">
    <property type="term" value="F:molybdopterin molybdotransferase activity"/>
    <property type="evidence" value="ECO:0007669"/>
    <property type="project" value="UniProtKB-EC"/>
</dbReference>
<dbReference type="GO" id="GO:0006777">
    <property type="term" value="P:Mo-molybdopterin cofactor biosynthetic process"/>
    <property type="evidence" value="ECO:0007669"/>
    <property type="project" value="UniProtKB-KW"/>
</dbReference>
<comment type="catalytic activity">
    <reaction evidence="9">
        <text>adenylyl-molybdopterin + molybdate = Mo-molybdopterin + AMP + H(+)</text>
        <dbReference type="Rhea" id="RHEA:35047"/>
        <dbReference type="ChEBI" id="CHEBI:15378"/>
        <dbReference type="ChEBI" id="CHEBI:36264"/>
        <dbReference type="ChEBI" id="CHEBI:62727"/>
        <dbReference type="ChEBI" id="CHEBI:71302"/>
        <dbReference type="ChEBI" id="CHEBI:456215"/>
        <dbReference type="EC" id="2.10.1.1"/>
    </reaction>
</comment>
<evidence type="ECO:0000256" key="1">
    <source>
        <dbReference type="ARBA" id="ARBA00001946"/>
    </source>
</evidence>
<dbReference type="SUPFAM" id="SSF63882">
    <property type="entry name" value="MoeA N-terminal region -like"/>
    <property type="match status" value="1"/>
</dbReference>
<dbReference type="FunFam" id="3.40.980.10:FF:000004">
    <property type="entry name" value="Molybdopterin molybdenumtransferase"/>
    <property type="match status" value="1"/>
</dbReference>
<dbReference type="InterPro" id="IPR005111">
    <property type="entry name" value="MoeA_C_domain_IV"/>
</dbReference>
<dbReference type="PANTHER" id="PTHR10192:SF5">
    <property type="entry name" value="GEPHYRIN"/>
    <property type="match status" value="1"/>
</dbReference>
<organism evidence="11">
    <name type="scientific">hydrothermal vent metagenome</name>
    <dbReference type="NCBI Taxonomy" id="652676"/>
    <lineage>
        <taxon>unclassified sequences</taxon>
        <taxon>metagenomes</taxon>
        <taxon>ecological metagenomes</taxon>
    </lineage>
</organism>
<evidence type="ECO:0000256" key="5">
    <source>
        <dbReference type="ARBA" id="ARBA00022679"/>
    </source>
</evidence>
<dbReference type="CDD" id="cd00887">
    <property type="entry name" value="MoeA"/>
    <property type="match status" value="1"/>
</dbReference>
<dbReference type="GO" id="GO:0005829">
    <property type="term" value="C:cytosol"/>
    <property type="evidence" value="ECO:0007669"/>
    <property type="project" value="TreeGrafter"/>
</dbReference>
<dbReference type="InterPro" id="IPR038987">
    <property type="entry name" value="MoeA-like"/>
</dbReference>
<sequence>MKNQSVQLLKTQPDDCCGGDNLLPIDVAVAKGLALAKPVEGFETVSLSALQGRSLINDIHAGFPLPNFNNSAMDGYAVNTENLNDKGPYRLEVTGRMAAGDRDITAGGTVVDSALRILTGALVPPQYDAVIMQENVQVKDNHIVFDNRPKVGTNIRLAGEDCKKGDLVVASGTLLDARHIAMLAAQGIAETSVRRKVRVAIFSTGSELRLPGEVLQTGQIYNSNRYALASQLNQPFIEVFDLGTIRDDFELLKSTTAKAAEMADIIITTGGVSVGDEDHMPKIVTDLGGQLHVMKVAIKPGKPVTVGTIGKTIFLGLPGNPVAAFINQILIGREIIDKLADNAPRAITSYPCQAQFSRQRSSARQEYVPAKVVGKTPAGIPIVKAFKKASSATLLPLVSSDGFVVLPVGLSKVRQGDVLQFIPH</sequence>